<comment type="caution">
    <text evidence="1">The sequence shown here is derived from an EMBL/GenBank/DDBJ whole genome shotgun (WGS) entry which is preliminary data.</text>
</comment>
<sequence length="297" mass="34108">MLDEEEPFTTFEPGQLITAESMNAMQSKMRAEIAKKIAEALAALTEIDKAKDSDALEGSSAEDLLAKFLEQAMQQFPTHTGYRKLFKVLEFDERNLIDHQLKLCPLVDLYELKSFEVICAHDDDKHREEVRFFLYHTSEKKLRHDDVTVEIEATGETPFRIPLAELLDYLDVEYTDDSSLGDLETELWTAMFAAPNDSFDPADYCHSPWYERCCREERTVGSLKAKGDWDELWLKMRPCKTVNPPADRDEAESVRLPRGILVEHHDFDQLSLTLKEPIFGPNGDEARPMCVMVLLKV</sequence>
<organism evidence="1 2">
    <name type="scientific">Roseobacter insulae</name>
    <dbReference type="NCBI Taxonomy" id="2859783"/>
    <lineage>
        <taxon>Bacteria</taxon>
        <taxon>Pseudomonadati</taxon>
        <taxon>Pseudomonadota</taxon>
        <taxon>Alphaproteobacteria</taxon>
        <taxon>Rhodobacterales</taxon>
        <taxon>Roseobacteraceae</taxon>
        <taxon>Roseobacter</taxon>
    </lineage>
</organism>
<proteinExistence type="predicted"/>
<dbReference type="EMBL" id="JAHXDN010000008">
    <property type="protein sequence ID" value="MBW4710447.1"/>
    <property type="molecule type" value="Genomic_DNA"/>
</dbReference>
<keyword evidence="2" id="KW-1185">Reference proteome</keyword>
<dbReference type="AlphaFoldDB" id="A0A9X1FZV1"/>
<gene>
    <name evidence="1" type="ORF">KX928_21870</name>
</gene>
<name>A0A9X1FZV1_9RHOB</name>
<evidence type="ECO:0000313" key="1">
    <source>
        <dbReference type="EMBL" id="MBW4710447.1"/>
    </source>
</evidence>
<dbReference type="Proteomes" id="UP001138661">
    <property type="component" value="Unassembled WGS sequence"/>
</dbReference>
<accession>A0A9X1FZV1</accession>
<reference evidence="1" key="1">
    <citation type="submission" date="2021-07" db="EMBL/GenBank/DDBJ databases">
        <title>Roseobacter insulae sp. nov., isolated from a tidal flat.</title>
        <authorList>
            <person name="Park S."/>
            <person name="Yoon J.-H."/>
        </authorList>
    </citation>
    <scope>NUCLEOTIDE SEQUENCE</scope>
    <source>
        <strain evidence="1">YSTF-M11</strain>
    </source>
</reference>
<dbReference type="RefSeq" id="WP_219507011.1">
    <property type="nucleotide sequence ID" value="NZ_JAHXDN010000008.1"/>
</dbReference>
<protein>
    <submittedName>
        <fullName evidence="1">Uncharacterized protein</fullName>
    </submittedName>
</protein>
<evidence type="ECO:0000313" key="2">
    <source>
        <dbReference type="Proteomes" id="UP001138661"/>
    </source>
</evidence>